<dbReference type="EMBL" id="CAMPGE010006373">
    <property type="protein sequence ID" value="CAI2365215.1"/>
    <property type="molecule type" value="Genomic_DNA"/>
</dbReference>
<accession>A0AAD1UA19</accession>
<feature type="transmembrane region" description="Helical" evidence="6">
    <location>
        <begin position="407"/>
        <end position="427"/>
    </location>
</feature>
<dbReference type="Proteomes" id="UP001295684">
    <property type="component" value="Unassembled WGS sequence"/>
</dbReference>
<evidence type="ECO:0000256" key="2">
    <source>
        <dbReference type="ARBA" id="ARBA00022692"/>
    </source>
</evidence>
<feature type="transmembrane region" description="Helical" evidence="6">
    <location>
        <begin position="147"/>
        <end position="167"/>
    </location>
</feature>
<gene>
    <name evidence="7" type="ORF">ECRASSUSDP1_LOCUS6565</name>
</gene>
<dbReference type="Gene3D" id="1.20.1250.20">
    <property type="entry name" value="MFS general substrate transporter like domains"/>
    <property type="match status" value="1"/>
</dbReference>
<feature type="transmembrane region" description="Helical" evidence="6">
    <location>
        <begin position="174"/>
        <end position="193"/>
    </location>
</feature>
<evidence type="ECO:0000313" key="8">
    <source>
        <dbReference type="Proteomes" id="UP001295684"/>
    </source>
</evidence>
<dbReference type="GO" id="GO:0016020">
    <property type="term" value="C:membrane"/>
    <property type="evidence" value="ECO:0007669"/>
    <property type="project" value="UniProtKB-SubCell"/>
</dbReference>
<feature type="transmembrane region" description="Helical" evidence="6">
    <location>
        <begin position="340"/>
        <end position="362"/>
    </location>
</feature>
<evidence type="ECO:0000256" key="5">
    <source>
        <dbReference type="SAM" id="MobiDB-lite"/>
    </source>
</evidence>
<feature type="transmembrane region" description="Helical" evidence="6">
    <location>
        <begin position="433"/>
        <end position="450"/>
    </location>
</feature>
<feature type="transmembrane region" description="Helical" evidence="6">
    <location>
        <begin position="199"/>
        <end position="219"/>
    </location>
</feature>
<keyword evidence="8" id="KW-1185">Reference proteome</keyword>
<dbReference type="Pfam" id="PF07690">
    <property type="entry name" value="MFS_1"/>
    <property type="match status" value="1"/>
</dbReference>
<keyword evidence="2 6" id="KW-0812">Transmembrane</keyword>
<dbReference type="InterPro" id="IPR011701">
    <property type="entry name" value="MFS"/>
</dbReference>
<dbReference type="AlphaFoldDB" id="A0AAD1UA19"/>
<reference evidence="7" key="1">
    <citation type="submission" date="2023-07" db="EMBL/GenBank/DDBJ databases">
        <authorList>
            <consortium name="AG Swart"/>
            <person name="Singh M."/>
            <person name="Singh A."/>
            <person name="Seah K."/>
            <person name="Emmerich C."/>
        </authorList>
    </citation>
    <scope>NUCLEOTIDE SEQUENCE</scope>
    <source>
        <strain evidence="7">DP1</strain>
    </source>
</reference>
<sequence>MEEDQQRISELGGDSDYETSSTVQYGTIQPPQIDRETTEYKIVNSVDEALDEVQGSNLFFYLWPILINIGHVLNIGTMIPFLLRVPDIQCKTRVNPDWHSCERDFVCDNRDTIQYQFQDNNFQKSNDLNNWITHLDLLCVSEFTKSLFGALFFVGAVIATVTVLRLGDIYGRKPVLIICNIGCGVIFITLYFVDNLVLAYLLVIPIGMFGLAKGALTYLQMLELVPSRLNSVLHTFGGLVASLFTFSATAFFYFVPNARLFLIILGIMCLIHLIPVIKAPESPKFLYTQKRWNELREAINSIAYTNGVKMKEIKFTSELCYDEQEETEVISMREAIKDKVYFKNLLIMTLNWSVCSVCFYVISYYSNDFPGSMFVNVLCMQIADFFSGLCSYIYVKNISLNHGFSSTFIIVFAVTIIYSCFSYLQGIEYLCVFAMRFGIGLTFSLCYFGSSNIFDVQIKSRSFSVHNFFARFFTIGSPVIAQIIPKPVIVISVLTLVSALASQFIEKQHEITKKDFHKDNFKEDKEIR</sequence>
<comment type="subcellular location">
    <subcellularLocation>
        <location evidence="1">Membrane</location>
        <topology evidence="1">Multi-pass membrane protein</topology>
    </subcellularLocation>
</comment>
<dbReference type="SUPFAM" id="SSF103473">
    <property type="entry name" value="MFS general substrate transporter"/>
    <property type="match status" value="1"/>
</dbReference>
<evidence type="ECO:0000256" key="6">
    <source>
        <dbReference type="SAM" id="Phobius"/>
    </source>
</evidence>
<evidence type="ECO:0000256" key="3">
    <source>
        <dbReference type="ARBA" id="ARBA00022989"/>
    </source>
</evidence>
<feature type="transmembrane region" description="Helical" evidence="6">
    <location>
        <begin position="374"/>
        <end position="395"/>
    </location>
</feature>
<feature type="transmembrane region" description="Helical" evidence="6">
    <location>
        <begin position="231"/>
        <end position="254"/>
    </location>
</feature>
<feature type="transmembrane region" description="Helical" evidence="6">
    <location>
        <begin position="58"/>
        <end position="83"/>
    </location>
</feature>
<dbReference type="GO" id="GO:0022857">
    <property type="term" value="F:transmembrane transporter activity"/>
    <property type="evidence" value="ECO:0007669"/>
    <property type="project" value="InterPro"/>
</dbReference>
<dbReference type="InterPro" id="IPR036259">
    <property type="entry name" value="MFS_trans_sf"/>
</dbReference>
<feature type="transmembrane region" description="Helical" evidence="6">
    <location>
        <begin position="260"/>
        <end position="277"/>
    </location>
</feature>
<protein>
    <submittedName>
        <fullName evidence="7">Uncharacterized protein</fullName>
    </submittedName>
</protein>
<name>A0AAD1UA19_EUPCR</name>
<evidence type="ECO:0000256" key="4">
    <source>
        <dbReference type="ARBA" id="ARBA00023136"/>
    </source>
</evidence>
<feature type="transmembrane region" description="Helical" evidence="6">
    <location>
        <begin position="462"/>
        <end position="481"/>
    </location>
</feature>
<keyword evidence="4 6" id="KW-0472">Membrane</keyword>
<evidence type="ECO:0000313" key="7">
    <source>
        <dbReference type="EMBL" id="CAI2365215.1"/>
    </source>
</evidence>
<organism evidence="7 8">
    <name type="scientific">Euplotes crassus</name>
    <dbReference type="NCBI Taxonomy" id="5936"/>
    <lineage>
        <taxon>Eukaryota</taxon>
        <taxon>Sar</taxon>
        <taxon>Alveolata</taxon>
        <taxon>Ciliophora</taxon>
        <taxon>Intramacronucleata</taxon>
        <taxon>Spirotrichea</taxon>
        <taxon>Hypotrichia</taxon>
        <taxon>Euplotida</taxon>
        <taxon>Euplotidae</taxon>
        <taxon>Moneuplotes</taxon>
    </lineage>
</organism>
<comment type="caution">
    <text evidence="7">The sequence shown here is derived from an EMBL/GenBank/DDBJ whole genome shotgun (WGS) entry which is preliminary data.</text>
</comment>
<keyword evidence="3 6" id="KW-1133">Transmembrane helix</keyword>
<feature type="region of interest" description="Disordered" evidence="5">
    <location>
        <begin position="1"/>
        <end position="23"/>
    </location>
</feature>
<feature type="transmembrane region" description="Helical" evidence="6">
    <location>
        <begin position="487"/>
        <end position="505"/>
    </location>
</feature>
<proteinExistence type="predicted"/>
<evidence type="ECO:0000256" key="1">
    <source>
        <dbReference type="ARBA" id="ARBA00004141"/>
    </source>
</evidence>
<dbReference type="PANTHER" id="PTHR24064">
    <property type="entry name" value="SOLUTE CARRIER FAMILY 22 MEMBER"/>
    <property type="match status" value="1"/>
</dbReference>